<reference evidence="1 2" key="1">
    <citation type="submission" date="2023-05" db="EMBL/GenBank/DDBJ databases">
        <title>Draft genome sequence of Streptomyces sp. B-S-A8 isolated from a cave soil in Thailand.</title>
        <authorList>
            <person name="Chamroensaksri N."/>
            <person name="Muangham S."/>
        </authorList>
    </citation>
    <scope>NUCLEOTIDE SEQUENCE [LARGE SCALE GENOMIC DNA]</scope>
    <source>
        <strain evidence="1 2">B-S-A8</strain>
    </source>
</reference>
<dbReference type="RefSeq" id="WP_282516653.1">
    <property type="nucleotide sequence ID" value="NZ_JASCIR010000041.1"/>
</dbReference>
<accession>A0ABT6S171</accession>
<keyword evidence="2" id="KW-1185">Reference proteome</keyword>
<gene>
    <name evidence="1" type="ORF">QIS99_28870</name>
</gene>
<name>A0ABT6S171_9ACTN</name>
<evidence type="ECO:0000313" key="2">
    <source>
        <dbReference type="Proteomes" id="UP001224661"/>
    </source>
</evidence>
<comment type="caution">
    <text evidence="1">The sequence shown here is derived from an EMBL/GenBank/DDBJ whole genome shotgun (WGS) entry which is preliminary data.</text>
</comment>
<sequence>MLKIGWSAFATNTKTGKRVYLTGHTTANKRVPARHYEEKIRRDLAAEGFRNATIHLTHHQG</sequence>
<dbReference type="Proteomes" id="UP001224661">
    <property type="component" value="Unassembled WGS sequence"/>
</dbReference>
<evidence type="ECO:0000313" key="1">
    <source>
        <dbReference type="EMBL" id="MDI3390174.1"/>
    </source>
</evidence>
<proteinExistence type="predicted"/>
<organism evidence="1 2">
    <name type="scientific">Streptomyces solicavernae</name>
    <dbReference type="NCBI Taxonomy" id="3043614"/>
    <lineage>
        <taxon>Bacteria</taxon>
        <taxon>Bacillati</taxon>
        <taxon>Actinomycetota</taxon>
        <taxon>Actinomycetes</taxon>
        <taxon>Kitasatosporales</taxon>
        <taxon>Streptomycetaceae</taxon>
        <taxon>Streptomyces</taxon>
    </lineage>
</organism>
<dbReference type="EMBL" id="JASCIR010000041">
    <property type="protein sequence ID" value="MDI3390174.1"/>
    <property type="molecule type" value="Genomic_DNA"/>
</dbReference>
<protein>
    <submittedName>
        <fullName evidence="1">Uncharacterized protein</fullName>
    </submittedName>
</protein>